<dbReference type="AlphaFoldDB" id="A0AAP2CHJ2"/>
<evidence type="ECO:0000259" key="2">
    <source>
        <dbReference type="Pfam" id="PF07532"/>
    </source>
</evidence>
<evidence type="ECO:0000259" key="3">
    <source>
        <dbReference type="Pfam" id="PF19077"/>
    </source>
</evidence>
<name>A0AAP2CHJ2_9BACT</name>
<feature type="domain" description="Bacterial Ig-like" evidence="2">
    <location>
        <begin position="782"/>
        <end position="823"/>
    </location>
</feature>
<dbReference type="Gene3D" id="2.60.40.10">
    <property type="entry name" value="Immunoglobulins"/>
    <property type="match status" value="2"/>
</dbReference>
<dbReference type="InterPro" id="IPR011081">
    <property type="entry name" value="Big_4"/>
</dbReference>
<sequence>MAKRLRLIFSIFLIQFSLFAAENYLPFTEAPVVVTSAPGVTIYPPGTIDMLVDPNVRITDVDSDNLIRAEIILSDILDGTIIEQLFLTERGTELITQYGLAFEVEFSPVMRVLISGPAPVAIYERILREIIYDNRRSSPTPGDRRAIYTVTDEDNNISEPVTRIIRIEEPPLEIVETEVVNLPPNGLYGIDDVIELRLAYSEPVFVSGGTPYILLNINGVEVRATYVSGSGTDELLFAYTVEEELELLDMDGIGIASTVTLDGADVLNSSGETIPLEVGEIAGNIFVDGIRPFVVNVQVPADGVYAFCAEDVMTFTLKLNEAVQIDFDNLPELQLLFDSGEAWARFDQGNVNDSTLVFTYEIQEGDQDLTGIRIGRIRLNGTTIFDIANNDFLDLEMTSANVPDTSGILIDTSEPNAPLVWGIREDTGISDEDGITNAQNLEIFGTGLANSTIVVFLDGEEIGRTDSNADGWWDLDYTDVTLEEGSYEVTAFLINELCAESPISEPYTFIIDLTPPTADLQEITVSLNEEGNVTIDGRSVDAGSSDDVSENSTLTFTVEPAEFSCDDLGENEVTVTVTDEAGNSVSETVMVTVIDDLAPTAEVENYTLYLDENGAATFSEEDIEAMMYDNCGIESIEFSLDEFGCSDVGENEVEATIRDLSGNETVATFTITVADNMGPVIANAPDSFFAGTNVDGEYTLPDFTEDLQVSDNCEVASVEQFPAVGTILEGFDTPHTITIIATDIHGNQTDITFTITLVDNSIDEVIMPEIISVPWNTQIDDLPLPSEVRVILRNGEEAIVQVTWQIDNYEAMEPGFYQNEGVIVLPGDIFNPDGLMASITIIVEDKPLPEDIELDNQSFQMDHGVSRPIGSFNTIDPSDDQHTYALADGGADNGYFRIEDGQLFWNTDEQLPGRTEFIITVSSTDRMGNIITRTFTITRVFPPLSELRIVNVFSPNGDGINDTWGVEVLGFYGNVRVMVFERSGKRVYYSHDPYERWDGNYLGEPVVSGAYYYIIEVVPTGEVHRSVLTILRD</sequence>
<evidence type="ECO:0000256" key="1">
    <source>
        <dbReference type="SAM" id="SignalP"/>
    </source>
</evidence>
<dbReference type="InterPro" id="IPR013783">
    <property type="entry name" value="Ig-like_fold"/>
</dbReference>
<feature type="chain" id="PRO_5042846131" evidence="1">
    <location>
        <begin position="21"/>
        <end position="1033"/>
    </location>
</feature>
<dbReference type="PANTHER" id="PTHR24273">
    <property type="entry name" value="FI04643P-RELATED"/>
    <property type="match status" value="1"/>
</dbReference>
<dbReference type="Pfam" id="PF19077">
    <property type="entry name" value="Big_13"/>
    <property type="match status" value="1"/>
</dbReference>
<accession>A0AAP2CHJ2</accession>
<keyword evidence="1" id="KW-0732">Signal</keyword>
<dbReference type="InterPro" id="IPR044016">
    <property type="entry name" value="Big_13"/>
</dbReference>
<feature type="domain" description="Bacterial Ig-like" evidence="3">
    <location>
        <begin position="425"/>
        <end position="512"/>
    </location>
</feature>
<gene>
    <name evidence="4" type="ORF">KI659_12505</name>
</gene>
<dbReference type="Pfam" id="PF07532">
    <property type="entry name" value="Big_4"/>
    <property type="match status" value="1"/>
</dbReference>
<dbReference type="Pfam" id="PF13585">
    <property type="entry name" value="CHU_C"/>
    <property type="match status" value="1"/>
</dbReference>
<reference evidence="4 5" key="1">
    <citation type="submission" date="2021-05" db="EMBL/GenBank/DDBJ databases">
        <authorList>
            <person name="Zhang Z.D."/>
            <person name="Osman G."/>
        </authorList>
    </citation>
    <scope>NUCLEOTIDE SEQUENCE [LARGE SCALE GENOMIC DNA]</scope>
    <source>
        <strain evidence="4 5">KCTC 32217</strain>
    </source>
</reference>
<protein>
    <submittedName>
        <fullName evidence="4">Gliding motility-associated C-terminal domain-containing protein</fullName>
    </submittedName>
</protein>
<comment type="caution">
    <text evidence="4">The sequence shown here is derived from an EMBL/GenBank/DDBJ whole genome shotgun (WGS) entry which is preliminary data.</text>
</comment>
<dbReference type="EMBL" id="JAHCMY010000006">
    <property type="protein sequence ID" value="MBS9524833.1"/>
    <property type="molecule type" value="Genomic_DNA"/>
</dbReference>
<dbReference type="InterPro" id="IPR026341">
    <property type="entry name" value="T9SS_type_B"/>
</dbReference>
<dbReference type="PANTHER" id="PTHR24273:SF32">
    <property type="entry name" value="HYALIN"/>
    <property type="match status" value="1"/>
</dbReference>
<organism evidence="4 5">
    <name type="scientific">Litoribacter ruber</name>
    <dbReference type="NCBI Taxonomy" id="702568"/>
    <lineage>
        <taxon>Bacteria</taxon>
        <taxon>Pseudomonadati</taxon>
        <taxon>Bacteroidota</taxon>
        <taxon>Cytophagia</taxon>
        <taxon>Cytophagales</taxon>
        <taxon>Cyclobacteriaceae</taxon>
        <taxon>Litoribacter</taxon>
    </lineage>
</organism>
<dbReference type="RefSeq" id="WP_213945689.1">
    <property type="nucleotide sequence ID" value="NZ_JAHCMY010000006.1"/>
</dbReference>
<keyword evidence="5" id="KW-1185">Reference proteome</keyword>
<proteinExistence type="predicted"/>
<evidence type="ECO:0000313" key="4">
    <source>
        <dbReference type="EMBL" id="MBS9524833.1"/>
    </source>
</evidence>
<dbReference type="NCBIfam" id="TIGR04131">
    <property type="entry name" value="Bac_Flav_CTERM"/>
    <property type="match status" value="1"/>
</dbReference>
<evidence type="ECO:0000313" key="5">
    <source>
        <dbReference type="Proteomes" id="UP001319104"/>
    </source>
</evidence>
<dbReference type="Proteomes" id="UP001319104">
    <property type="component" value="Unassembled WGS sequence"/>
</dbReference>
<feature type="signal peptide" evidence="1">
    <location>
        <begin position="1"/>
        <end position="20"/>
    </location>
</feature>